<feature type="transmembrane region" description="Helical" evidence="1">
    <location>
        <begin position="6"/>
        <end position="23"/>
    </location>
</feature>
<keyword evidence="3" id="KW-1185">Reference proteome</keyword>
<dbReference type="EMBL" id="QKYT01000318">
    <property type="protein sequence ID" value="RIA87246.1"/>
    <property type="molecule type" value="Genomic_DNA"/>
</dbReference>
<evidence type="ECO:0000313" key="2">
    <source>
        <dbReference type="EMBL" id="RIA87246.1"/>
    </source>
</evidence>
<accession>A0A397SRK2</accession>
<dbReference type="AlphaFoldDB" id="A0A397SRK2"/>
<gene>
    <name evidence="2" type="ORF">C1645_777705</name>
</gene>
<dbReference type="Proteomes" id="UP000265703">
    <property type="component" value="Unassembled WGS sequence"/>
</dbReference>
<feature type="transmembrane region" description="Helical" evidence="1">
    <location>
        <begin position="30"/>
        <end position="51"/>
    </location>
</feature>
<organism evidence="2 3">
    <name type="scientific">Glomus cerebriforme</name>
    <dbReference type="NCBI Taxonomy" id="658196"/>
    <lineage>
        <taxon>Eukaryota</taxon>
        <taxon>Fungi</taxon>
        <taxon>Fungi incertae sedis</taxon>
        <taxon>Mucoromycota</taxon>
        <taxon>Glomeromycotina</taxon>
        <taxon>Glomeromycetes</taxon>
        <taxon>Glomerales</taxon>
        <taxon>Glomeraceae</taxon>
        <taxon>Glomus</taxon>
    </lineage>
</organism>
<name>A0A397SRK2_9GLOM</name>
<keyword evidence="1" id="KW-1133">Transmembrane helix</keyword>
<protein>
    <submittedName>
        <fullName evidence="2">Uncharacterized protein</fullName>
    </submittedName>
</protein>
<keyword evidence="1" id="KW-0812">Transmembrane</keyword>
<evidence type="ECO:0000256" key="1">
    <source>
        <dbReference type="SAM" id="Phobius"/>
    </source>
</evidence>
<keyword evidence="1" id="KW-0472">Membrane</keyword>
<evidence type="ECO:0000313" key="3">
    <source>
        <dbReference type="Proteomes" id="UP000265703"/>
    </source>
</evidence>
<sequence length="54" mass="6768">MEFKSFSSIFSYIFIFFVTTVKFKWLHFKFIYYHSLIIIKSFFLIICYKSYKII</sequence>
<proteinExistence type="predicted"/>
<reference evidence="2 3" key="1">
    <citation type="submission" date="2018-06" db="EMBL/GenBank/DDBJ databases">
        <title>Comparative genomics reveals the genomic features of Rhizophagus irregularis, R. cerebriforme, R. diaphanum and Gigaspora rosea, and their symbiotic lifestyle signature.</title>
        <authorList>
            <person name="Morin E."/>
            <person name="San Clemente H."/>
            <person name="Chen E.C.H."/>
            <person name="De La Providencia I."/>
            <person name="Hainaut M."/>
            <person name="Kuo A."/>
            <person name="Kohler A."/>
            <person name="Murat C."/>
            <person name="Tang N."/>
            <person name="Roy S."/>
            <person name="Loubradou J."/>
            <person name="Henrissat B."/>
            <person name="Grigoriev I.V."/>
            <person name="Corradi N."/>
            <person name="Roux C."/>
            <person name="Martin F.M."/>
        </authorList>
    </citation>
    <scope>NUCLEOTIDE SEQUENCE [LARGE SCALE GENOMIC DNA]</scope>
    <source>
        <strain evidence="2 3">DAOM 227022</strain>
    </source>
</reference>
<comment type="caution">
    <text evidence="2">The sequence shown here is derived from an EMBL/GenBank/DDBJ whole genome shotgun (WGS) entry which is preliminary data.</text>
</comment>